<reference evidence="1 2" key="1">
    <citation type="submission" date="2019-04" db="EMBL/GenBank/DDBJ databases">
        <title>Chromosome genome assembly for Takifugu flavidus.</title>
        <authorList>
            <person name="Xiao S."/>
        </authorList>
    </citation>
    <scope>NUCLEOTIDE SEQUENCE [LARGE SCALE GENOMIC DNA]</scope>
    <source>
        <strain evidence="1">HTHZ2018</strain>
        <tissue evidence="1">Muscle</tissue>
    </source>
</reference>
<dbReference type="InterPro" id="IPR014729">
    <property type="entry name" value="Rossmann-like_a/b/a_fold"/>
</dbReference>
<dbReference type="EMBL" id="RHFK02000015">
    <property type="protein sequence ID" value="TWW64510.1"/>
    <property type="molecule type" value="Genomic_DNA"/>
</dbReference>
<comment type="caution">
    <text evidence="1">The sequence shown here is derived from an EMBL/GenBank/DDBJ whole genome shotgun (WGS) entry which is preliminary data.</text>
</comment>
<dbReference type="PANTHER" id="PTHR11933:SF5">
    <property type="entry name" value="MITOCHONDRIAL TRNA-SPECIFIC 2-THIOURIDYLASE 1"/>
    <property type="match status" value="1"/>
</dbReference>
<proteinExistence type="predicted"/>
<dbReference type="GO" id="GO:0002143">
    <property type="term" value="P:tRNA wobble position uridine thiolation"/>
    <property type="evidence" value="ECO:0007669"/>
    <property type="project" value="TreeGrafter"/>
</dbReference>
<dbReference type="PANTHER" id="PTHR11933">
    <property type="entry name" value="TRNA 5-METHYLAMINOMETHYL-2-THIOURIDYLATE -METHYLTRANSFERASE"/>
    <property type="match status" value="1"/>
</dbReference>
<sequence>MGVVRHVVCAMSGGVDSSVAALLLKRRGYNVTGVFMKNWDPLDERGVCTTEKDCEDAYKVCQILDLPFHQVSYVKEYWHKVFR</sequence>
<dbReference type="SUPFAM" id="SSF52402">
    <property type="entry name" value="Adenine nucleotide alpha hydrolases-like"/>
    <property type="match status" value="1"/>
</dbReference>
<protein>
    <submittedName>
        <fullName evidence="1">Mitochondrial tRNA-specific 2-thiouridylase 1</fullName>
    </submittedName>
</protein>
<name>A0A5C6NEV0_9TELE</name>
<organism evidence="1 2">
    <name type="scientific">Takifugu flavidus</name>
    <name type="common">sansaifugu</name>
    <dbReference type="NCBI Taxonomy" id="433684"/>
    <lineage>
        <taxon>Eukaryota</taxon>
        <taxon>Metazoa</taxon>
        <taxon>Chordata</taxon>
        <taxon>Craniata</taxon>
        <taxon>Vertebrata</taxon>
        <taxon>Euteleostomi</taxon>
        <taxon>Actinopterygii</taxon>
        <taxon>Neopterygii</taxon>
        <taxon>Teleostei</taxon>
        <taxon>Neoteleostei</taxon>
        <taxon>Acanthomorphata</taxon>
        <taxon>Eupercaria</taxon>
        <taxon>Tetraodontiformes</taxon>
        <taxon>Tetradontoidea</taxon>
        <taxon>Tetraodontidae</taxon>
        <taxon>Takifugu</taxon>
    </lineage>
</organism>
<gene>
    <name evidence="1" type="ORF">D4764_22G0001570</name>
</gene>
<dbReference type="Proteomes" id="UP000324091">
    <property type="component" value="Chromosome 22"/>
</dbReference>
<evidence type="ECO:0000313" key="1">
    <source>
        <dbReference type="EMBL" id="TWW64510.1"/>
    </source>
</evidence>
<accession>A0A5C6NEV0</accession>
<evidence type="ECO:0000313" key="2">
    <source>
        <dbReference type="Proteomes" id="UP000324091"/>
    </source>
</evidence>
<dbReference type="AlphaFoldDB" id="A0A5C6NEV0"/>
<dbReference type="Gene3D" id="3.40.50.620">
    <property type="entry name" value="HUPs"/>
    <property type="match status" value="1"/>
</dbReference>
<keyword evidence="2" id="KW-1185">Reference proteome</keyword>
<dbReference type="Pfam" id="PF03054">
    <property type="entry name" value="tRNA_Me_trans"/>
    <property type="match status" value="1"/>
</dbReference>
<dbReference type="GO" id="GO:0005739">
    <property type="term" value="C:mitochondrion"/>
    <property type="evidence" value="ECO:0007669"/>
    <property type="project" value="TreeGrafter"/>
</dbReference>